<feature type="compositionally biased region" description="Polar residues" evidence="2">
    <location>
        <begin position="46"/>
        <end position="55"/>
    </location>
</feature>
<dbReference type="Pfam" id="PF00098">
    <property type="entry name" value="zf-CCHC"/>
    <property type="match status" value="1"/>
</dbReference>
<feature type="domain" description="CCHC-type" evidence="3">
    <location>
        <begin position="240"/>
        <end position="255"/>
    </location>
</feature>
<dbReference type="OrthoDB" id="427960at2759"/>
<dbReference type="InterPro" id="IPR036875">
    <property type="entry name" value="Znf_CCHC_sf"/>
</dbReference>
<organism evidence="4 5">
    <name type="scientific">Plenodomus tracheiphilus IPT5</name>
    <dbReference type="NCBI Taxonomy" id="1408161"/>
    <lineage>
        <taxon>Eukaryota</taxon>
        <taxon>Fungi</taxon>
        <taxon>Dikarya</taxon>
        <taxon>Ascomycota</taxon>
        <taxon>Pezizomycotina</taxon>
        <taxon>Dothideomycetes</taxon>
        <taxon>Pleosporomycetidae</taxon>
        <taxon>Pleosporales</taxon>
        <taxon>Pleosporineae</taxon>
        <taxon>Leptosphaeriaceae</taxon>
        <taxon>Plenodomus</taxon>
    </lineage>
</organism>
<dbReference type="PROSITE" id="PS50158">
    <property type="entry name" value="ZF_CCHC"/>
    <property type="match status" value="1"/>
</dbReference>
<dbReference type="SMART" id="SM00343">
    <property type="entry name" value="ZnF_C2HC"/>
    <property type="match status" value="1"/>
</dbReference>
<dbReference type="EMBL" id="MU006353">
    <property type="protein sequence ID" value="KAF2845136.1"/>
    <property type="molecule type" value="Genomic_DNA"/>
</dbReference>
<reference evidence="4" key="1">
    <citation type="submission" date="2020-01" db="EMBL/GenBank/DDBJ databases">
        <authorList>
            <consortium name="DOE Joint Genome Institute"/>
            <person name="Haridas S."/>
            <person name="Albert R."/>
            <person name="Binder M."/>
            <person name="Bloem J."/>
            <person name="Labutti K."/>
            <person name="Salamov A."/>
            <person name="Andreopoulos B."/>
            <person name="Baker S.E."/>
            <person name="Barry K."/>
            <person name="Bills G."/>
            <person name="Bluhm B.H."/>
            <person name="Cannon C."/>
            <person name="Castanera R."/>
            <person name="Culley D.E."/>
            <person name="Daum C."/>
            <person name="Ezra D."/>
            <person name="Gonzalez J.B."/>
            <person name="Henrissat B."/>
            <person name="Kuo A."/>
            <person name="Liang C."/>
            <person name="Lipzen A."/>
            <person name="Lutzoni F."/>
            <person name="Magnuson J."/>
            <person name="Mondo S."/>
            <person name="Nolan M."/>
            <person name="Ohm R."/>
            <person name="Pangilinan J."/>
            <person name="Park H.-J."/>
            <person name="Ramirez L."/>
            <person name="Alfaro M."/>
            <person name="Sun H."/>
            <person name="Tritt A."/>
            <person name="Yoshinaga Y."/>
            <person name="Zwiers L.-H."/>
            <person name="Turgeon B.G."/>
            <person name="Goodwin S.B."/>
            <person name="Spatafora J.W."/>
            <person name="Crous P.W."/>
            <person name="Grigoriev I.V."/>
        </authorList>
    </citation>
    <scope>NUCLEOTIDE SEQUENCE</scope>
    <source>
        <strain evidence="4">IPT5</strain>
    </source>
</reference>
<feature type="region of interest" description="Disordered" evidence="2">
    <location>
        <begin position="1"/>
        <end position="59"/>
    </location>
</feature>
<gene>
    <name evidence="4" type="ORF">T440DRAFT_522892</name>
</gene>
<evidence type="ECO:0000256" key="1">
    <source>
        <dbReference type="PROSITE-ProRule" id="PRU00047"/>
    </source>
</evidence>
<sequence>MSASTPKTMSSRLMTMKFMQRSAAKSTASSPSTTNGPPSKKVRLSTGGSAPGTPTSHDHEILQTALAEEARKQQEASDKAAQYSGETKWVLSFKDDLSGKRHESMHVRKAGFAEIDAEDDSDDEEEDMKPTRMQFGGGIKKKSDTTVPFEKAEDSEGEISSSDEELDSDDPTAALIRETKREVAAERRESRKARASMGNDSPRAPLKPLDEDMYVGNLTSLSGGAGGSKPAGRDMSNVACYQCGQKGHMATSCPKRSTPRGSAGRGKGKSRR</sequence>
<keyword evidence="1" id="KW-0862">Zinc</keyword>
<feature type="compositionally biased region" description="Basic and acidic residues" evidence="2">
    <location>
        <begin position="177"/>
        <end position="189"/>
    </location>
</feature>
<dbReference type="Gene3D" id="4.10.60.10">
    <property type="entry name" value="Zinc finger, CCHC-type"/>
    <property type="match status" value="1"/>
</dbReference>
<keyword evidence="5" id="KW-1185">Reference proteome</keyword>
<dbReference type="AlphaFoldDB" id="A0A6A7APD4"/>
<accession>A0A6A7APD4</accession>
<feature type="region of interest" description="Disordered" evidence="2">
    <location>
        <begin position="112"/>
        <end position="212"/>
    </location>
</feature>
<protein>
    <recommendedName>
        <fullName evidence="3">CCHC-type domain-containing protein</fullName>
    </recommendedName>
</protein>
<evidence type="ECO:0000313" key="4">
    <source>
        <dbReference type="EMBL" id="KAF2845136.1"/>
    </source>
</evidence>
<feature type="compositionally biased region" description="Polar residues" evidence="2">
    <location>
        <begin position="1"/>
        <end position="13"/>
    </location>
</feature>
<evidence type="ECO:0000313" key="5">
    <source>
        <dbReference type="Proteomes" id="UP000799423"/>
    </source>
</evidence>
<keyword evidence="1" id="KW-0863">Zinc-finger</keyword>
<dbReference type="GO" id="GO:0008270">
    <property type="term" value="F:zinc ion binding"/>
    <property type="evidence" value="ECO:0007669"/>
    <property type="project" value="UniProtKB-KW"/>
</dbReference>
<dbReference type="InterPro" id="IPR001878">
    <property type="entry name" value="Znf_CCHC"/>
</dbReference>
<keyword evidence="1" id="KW-0479">Metal-binding</keyword>
<evidence type="ECO:0000259" key="3">
    <source>
        <dbReference type="PROSITE" id="PS50158"/>
    </source>
</evidence>
<evidence type="ECO:0000256" key="2">
    <source>
        <dbReference type="SAM" id="MobiDB-lite"/>
    </source>
</evidence>
<dbReference type="SUPFAM" id="SSF57756">
    <property type="entry name" value="Retrovirus zinc finger-like domains"/>
    <property type="match status" value="1"/>
</dbReference>
<feature type="region of interest" description="Disordered" evidence="2">
    <location>
        <begin position="246"/>
        <end position="272"/>
    </location>
</feature>
<feature type="compositionally biased region" description="Acidic residues" evidence="2">
    <location>
        <begin position="115"/>
        <end position="127"/>
    </location>
</feature>
<dbReference type="GO" id="GO:0003676">
    <property type="term" value="F:nucleic acid binding"/>
    <property type="evidence" value="ECO:0007669"/>
    <property type="project" value="InterPro"/>
</dbReference>
<name>A0A6A7APD4_9PLEO</name>
<feature type="compositionally biased region" description="Acidic residues" evidence="2">
    <location>
        <begin position="153"/>
        <end position="170"/>
    </location>
</feature>
<dbReference type="Proteomes" id="UP000799423">
    <property type="component" value="Unassembled WGS sequence"/>
</dbReference>
<proteinExistence type="predicted"/>
<feature type="compositionally biased region" description="Low complexity" evidence="2">
    <location>
        <begin position="22"/>
        <end position="34"/>
    </location>
</feature>